<comment type="subcellular location">
    <subcellularLocation>
        <location evidence="10 11">Cytoplasm</location>
    </subcellularLocation>
</comment>
<evidence type="ECO:0000259" key="12">
    <source>
        <dbReference type="Pfam" id="PF01225"/>
    </source>
</evidence>
<dbReference type="InterPro" id="IPR036565">
    <property type="entry name" value="Mur-like_cat_sf"/>
</dbReference>
<organism evidence="15 16">
    <name type="scientific">Nitrosomonas cryotolerans ATCC 49181</name>
    <dbReference type="NCBI Taxonomy" id="1131553"/>
    <lineage>
        <taxon>Bacteria</taxon>
        <taxon>Pseudomonadati</taxon>
        <taxon>Pseudomonadota</taxon>
        <taxon>Betaproteobacteria</taxon>
        <taxon>Nitrosomonadales</taxon>
        <taxon>Nitrosomonadaceae</taxon>
        <taxon>Nitrosomonas</taxon>
    </lineage>
</organism>
<evidence type="ECO:0000256" key="5">
    <source>
        <dbReference type="ARBA" id="ARBA00022840"/>
    </source>
</evidence>
<dbReference type="GO" id="GO:0009252">
    <property type="term" value="P:peptidoglycan biosynthetic process"/>
    <property type="evidence" value="ECO:0007669"/>
    <property type="project" value="UniProtKB-UniRule"/>
</dbReference>
<evidence type="ECO:0000313" key="16">
    <source>
        <dbReference type="Proteomes" id="UP000185062"/>
    </source>
</evidence>
<feature type="binding site" evidence="10">
    <location>
        <begin position="110"/>
        <end position="116"/>
    </location>
    <ligand>
        <name>ATP</name>
        <dbReference type="ChEBI" id="CHEBI:30616"/>
    </ligand>
</feature>
<dbReference type="InterPro" id="IPR035911">
    <property type="entry name" value="MurE/MurF_N"/>
</dbReference>
<evidence type="ECO:0000256" key="2">
    <source>
        <dbReference type="ARBA" id="ARBA00022598"/>
    </source>
</evidence>
<evidence type="ECO:0000256" key="6">
    <source>
        <dbReference type="ARBA" id="ARBA00022960"/>
    </source>
</evidence>
<dbReference type="RefSeq" id="WP_028461639.1">
    <property type="nucleotide sequence ID" value="NZ_FSRO01000001.1"/>
</dbReference>
<dbReference type="InterPro" id="IPR036615">
    <property type="entry name" value="Mur_ligase_C_dom_sf"/>
</dbReference>
<dbReference type="Proteomes" id="UP000185062">
    <property type="component" value="Unassembled WGS sequence"/>
</dbReference>
<feature type="domain" description="Mur ligase C-terminal" evidence="13">
    <location>
        <begin position="328"/>
        <end position="447"/>
    </location>
</feature>
<name>A0A1N6FLW9_9PROT</name>
<sequence>MMMLEEAARALDAAWYGEDVLFTDVSTDSRALKQGDLFIALSGENFDGHQFVIPAKEKGAVAAMVSQSVDAAHLASTIPLIVVKDTRLGLGQLAAYWRRNLMMPLIGVTGSNGKTTVKEMIASILKRATRCNQTSEEDRESFVLATEGNLNNDIGVPKMLLQLRTQHRYAVIEMGMNHAGELSYLTQMAKPDVAVITNAGAAHIEGLGSIEAVARAKGEIFSGLGQQGTAVINTDDTYAPLWRQFAGNRRVVDFGLREHAQVSAYYQDALLDNKITLRLPDGIVDVVLQVSGEHNVYNALAAAAAAVGLGIDKQIIAEGLASFSGVRGRMQKKSCLHHAVMIDDSYNANPESVRAALAVLAAAPGKKILVLGDMGELGESAVDLHRCIGREAYLAGVDRLLTLGELSAYTAAGFGAGAQHFSNIDELLAVVESLLTADVTLLIKGSRFMQMERVVKKFESEYLIADTKCMH</sequence>
<reference evidence="15 16" key="1">
    <citation type="submission" date="2016-12" db="EMBL/GenBank/DDBJ databases">
        <authorList>
            <person name="Song W.-J."/>
            <person name="Kurnit D.M."/>
        </authorList>
    </citation>
    <scope>NUCLEOTIDE SEQUENCE [LARGE SCALE GENOMIC DNA]</scope>
    <source>
        <strain evidence="15 16">ATCC 49181</strain>
    </source>
</reference>
<keyword evidence="2 10" id="KW-0436">Ligase</keyword>
<protein>
    <recommendedName>
        <fullName evidence="10 11">UDP-N-acetylmuramoyl-tripeptide--D-alanyl-D-alanine ligase</fullName>
        <ecNumber evidence="10 11">6.3.2.10</ecNumber>
    </recommendedName>
    <alternativeName>
        <fullName evidence="10">D-alanyl-D-alanine-adding enzyme</fullName>
    </alternativeName>
</protein>
<keyword evidence="4 10" id="KW-0547">Nucleotide-binding</keyword>
<dbReference type="UniPathway" id="UPA00219"/>
<keyword evidence="8 10" id="KW-0131">Cell cycle</keyword>
<dbReference type="Gene3D" id="3.40.1190.10">
    <property type="entry name" value="Mur-like, catalytic domain"/>
    <property type="match status" value="1"/>
</dbReference>
<comment type="pathway">
    <text evidence="10 11">Cell wall biogenesis; peptidoglycan biosynthesis.</text>
</comment>
<dbReference type="GO" id="GO:0071555">
    <property type="term" value="P:cell wall organization"/>
    <property type="evidence" value="ECO:0007669"/>
    <property type="project" value="UniProtKB-KW"/>
</dbReference>
<dbReference type="Pfam" id="PF08245">
    <property type="entry name" value="Mur_ligase_M"/>
    <property type="match status" value="1"/>
</dbReference>
<dbReference type="InterPro" id="IPR051046">
    <property type="entry name" value="MurCDEF_CellWall_CoF430Synth"/>
</dbReference>
<keyword evidence="7 10" id="KW-0573">Peptidoglycan synthesis</keyword>
<dbReference type="Pfam" id="PF01225">
    <property type="entry name" value="Mur_ligase"/>
    <property type="match status" value="1"/>
</dbReference>
<gene>
    <name evidence="10" type="primary">murF</name>
    <name evidence="15" type="ORF">SAMN02743940_0308</name>
</gene>
<dbReference type="GO" id="GO:0005524">
    <property type="term" value="F:ATP binding"/>
    <property type="evidence" value="ECO:0007669"/>
    <property type="project" value="UniProtKB-UniRule"/>
</dbReference>
<dbReference type="InterPro" id="IPR005863">
    <property type="entry name" value="UDP-N-AcMur_synth"/>
</dbReference>
<dbReference type="GO" id="GO:0005737">
    <property type="term" value="C:cytoplasm"/>
    <property type="evidence" value="ECO:0007669"/>
    <property type="project" value="UniProtKB-SubCell"/>
</dbReference>
<keyword evidence="9 10" id="KW-0961">Cell wall biogenesis/degradation</keyword>
<dbReference type="Pfam" id="PF02875">
    <property type="entry name" value="Mur_ligase_C"/>
    <property type="match status" value="1"/>
</dbReference>
<comment type="catalytic activity">
    <reaction evidence="10 11">
        <text>D-alanyl-D-alanine + UDP-N-acetyl-alpha-D-muramoyl-L-alanyl-gamma-D-glutamyl-meso-2,6-diaminopimelate + ATP = UDP-N-acetyl-alpha-D-muramoyl-L-alanyl-gamma-D-glutamyl-meso-2,6-diaminopimeloyl-D-alanyl-D-alanine + ADP + phosphate + H(+)</text>
        <dbReference type="Rhea" id="RHEA:28374"/>
        <dbReference type="ChEBI" id="CHEBI:15378"/>
        <dbReference type="ChEBI" id="CHEBI:30616"/>
        <dbReference type="ChEBI" id="CHEBI:43474"/>
        <dbReference type="ChEBI" id="CHEBI:57822"/>
        <dbReference type="ChEBI" id="CHEBI:61386"/>
        <dbReference type="ChEBI" id="CHEBI:83905"/>
        <dbReference type="ChEBI" id="CHEBI:456216"/>
        <dbReference type="EC" id="6.3.2.10"/>
    </reaction>
</comment>
<dbReference type="AlphaFoldDB" id="A0A1N6FLW9"/>
<dbReference type="GO" id="GO:0008766">
    <property type="term" value="F:UDP-N-acetylmuramoylalanyl-D-glutamyl-2,6-diaminopimelate-D-alanyl-D-alanine ligase activity"/>
    <property type="evidence" value="ECO:0007669"/>
    <property type="project" value="RHEA"/>
</dbReference>
<dbReference type="EC" id="6.3.2.10" evidence="10 11"/>
<evidence type="ECO:0000256" key="11">
    <source>
        <dbReference type="RuleBase" id="RU004136"/>
    </source>
</evidence>
<keyword evidence="1 10" id="KW-0963">Cytoplasm</keyword>
<evidence type="ECO:0000259" key="14">
    <source>
        <dbReference type="Pfam" id="PF08245"/>
    </source>
</evidence>
<dbReference type="Gene3D" id="3.40.1390.10">
    <property type="entry name" value="MurE/MurF, N-terminal domain"/>
    <property type="match status" value="1"/>
</dbReference>
<dbReference type="InterPro" id="IPR004101">
    <property type="entry name" value="Mur_ligase_C"/>
</dbReference>
<evidence type="ECO:0000313" key="15">
    <source>
        <dbReference type="EMBL" id="SIN96279.1"/>
    </source>
</evidence>
<dbReference type="Gene3D" id="3.90.190.20">
    <property type="entry name" value="Mur ligase, C-terminal domain"/>
    <property type="match status" value="1"/>
</dbReference>
<feature type="domain" description="Mur ligase central" evidence="14">
    <location>
        <begin position="108"/>
        <end position="306"/>
    </location>
</feature>
<dbReference type="InterPro" id="IPR000713">
    <property type="entry name" value="Mur_ligase_N"/>
</dbReference>
<comment type="function">
    <text evidence="10 11">Involved in cell wall formation. Catalyzes the final step in the synthesis of UDP-N-acetylmuramoyl-pentapeptide, the precursor of murein.</text>
</comment>
<dbReference type="SUPFAM" id="SSF63418">
    <property type="entry name" value="MurE/MurF N-terminal domain"/>
    <property type="match status" value="1"/>
</dbReference>
<evidence type="ECO:0000259" key="13">
    <source>
        <dbReference type="Pfam" id="PF02875"/>
    </source>
</evidence>
<dbReference type="GO" id="GO:0008360">
    <property type="term" value="P:regulation of cell shape"/>
    <property type="evidence" value="ECO:0007669"/>
    <property type="project" value="UniProtKB-KW"/>
</dbReference>
<dbReference type="HAMAP" id="MF_02019">
    <property type="entry name" value="MurF"/>
    <property type="match status" value="1"/>
</dbReference>
<accession>A0A1N6FLW9</accession>
<dbReference type="EMBL" id="FSRO01000001">
    <property type="protein sequence ID" value="SIN96279.1"/>
    <property type="molecule type" value="Genomic_DNA"/>
</dbReference>
<evidence type="ECO:0000256" key="3">
    <source>
        <dbReference type="ARBA" id="ARBA00022618"/>
    </source>
</evidence>
<dbReference type="PANTHER" id="PTHR43024">
    <property type="entry name" value="UDP-N-ACETYLMURAMOYL-TRIPEPTIDE--D-ALANYL-D-ALANINE LIGASE"/>
    <property type="match status" value="1"/>
</dbReference>
<comment type="similarity">
    <text evidence="10">Belongs to the MurCDEF family. MurF subfamily.</text>
</comment>
<dbReference type="SUPFAM" id="SSF53623">
    <property type="entry name" value="MurD-like peptide ligases, catalytic domain"/>
    <property type="match status" value="1"/>
</dbReference>
<keyword evidence="5 10" id="KW-0067">ATP-binding</keyword>
<dbReference type="SUPFAM" id="SSF53244">
    <property type="entry name" value="MurD-like peptide ligases, peptide-binding domain"/>
    <property type="match status" value="1"/>
</dbReference>
<proteinExistence type="inferred from homology"/>
<evidence type="ECO:0000256" key="9">
    <source>
        <dbReference type="ARBA" id="ARBA00023316"/>
    </source>
</evidence>
<evidence type="ECO:0000256" key="10">
    <source>
        <dbReference type="HAMAP-Rule" id="MF_02019"/>
    </source>
</evidence>
<dbReference type="eggNOG" id="COG0770">
    <property type="taxonomic scope" value="Bacteria"/>
</dbReference>
<keyword evidence="6 10" id="KW-0133">Cell shape</keyword>
<dbReference type="InterPro" id="IPR013221">
    <property type="entry name" value="Mur_ligase_cen"/>
</dbReference>
<dbReference type="GO" id="GO:0047480">
    <property type="term" value="F:UDP-N-acetylmuramoyl-tripeptide-D-alanyl-D-alanine ligase activity"/>
    <property type="evidence" value="ECO:0007669"/>
    <property type="project" value="UniProtKB-UniRule"/>
</dbReference>
<evidence type="ECO:0000256" key="8">
    <source>
        <dbReference type="ARBA" id="ARBA00023306"/>
    </source>
</evidence>
<dbReference type="PANTHER" id="PTHR43024:SF1">
    <property type="entry name" value="UDP-N-ACETYLMURAMOYL-TRIPEPTIDE--D-ALANYL-D-ALANINE LIGASE"/>
    <property type="match status" value="1"/>
</dbReference>
<keyword evidence="3 10" id="KW-0132">Cell division</keyword>
<evidence type="ECO:0000256" key="4">
    <source>
        <dbReference type="ARBA" id="ARBA00022741"/>
    </source>
</evidence>
<evidence type="ECO:0000256" key="7">
    <source>
        <dbReference type="ARBA" id="ARBA00022984"/>
    </source>
</evidence>
<feature type="domain" description="Mur ligase N-terminal catalytic" evidence="12">
    <location>
        <begin position="25"/>
        <end position="96"/>
    </location>
</feature>
<dbReference type="GO" id="GO:0051301">
    <property type="term" value="P:cell division"/>
    <property type="evidence" value="ECO:0007669"/>
    <property type="project" value="UniProtKB-KW"/>
</dbReference>
<dbReference type="NCBIfam" id="TIGR01143">
    <property type="entry name" value="murF"/>
    <property type="match status" value="1"/>
</dbReference>
<dbReference type="STRING" id="44575.SAMN05216419_10196"/>
<keyword evidence="16" id="KW-1185">Reference proteome</keyword>
<evidence type="ECO:0000256" key="1">
    <source>
        <dbReference type="ARBA" id="ARBA00022490"/>
    </source>
</evidence>